<reference evidence="3" key="1">
    <citation type="journal article" date="2024" name="IScience">
        <title>Strigolactones Initiate the Formation of Haustorium-like Structures in Castilleja.</title>
        <authorList>
            <person name="Buerger M."/>
            <person name="Peterson D."/>
            <person name="Chory J."/>
        </authorList>
    </citation>
    <scope>NUCLEOTIDE SEQUENCE [LARGE SCALE GENOMIC DNA]</scope>
</reference>
<evidence type="ECO:0000313" key="2">
    <source>
        <dbReference type="EMBL" id="KAL3654906.1"/>
    </source>
</evidence>
<comment type="caution">
    <text evidence="2">The sequence shown here is derived from an EMBL/GenBank/DDBJ whole genome shotgun (WGS) entry which is preliminary data.</text>
</comment>
<dbReference type="AlphaFoldDB" id="A0ABD3EKY9"/>
<gene>
    <name evidence="2" type="ORF">CASFOL_000692</name>
</gene>
<dbReference type="EMBL" id="JAVIJP010000002">
    <property type="protein sequence ID" value="KAL3654906.1"/>
    <property type="molecule type" value="Genomic_DNA"/>
</dbReference>
<keyword evidence="3" id="KW-1185">Reference proteome</keyword>
<dbReference type="Proteomes" id="UP001632038">
    <property type="component" value="Unassembled WGS sequence"/>
</dbReference>
<accession>A0ABD3EKY9</accession>
<organism evidence="2 3">
    <name type="scientific">Castilleja foliolosa</name>
    <dbReference type="NCBI Taxonomy" id="1961234"/>
    <lineage>
        <taxon>Eukaryota</taxon>
        <taxon>Viridiplantae</taxon>
        <taxon>Streptophyta</taxon>
        <taxon>Embryophyta</taxon>
        <taxon>Tracheophyta</taxon>
        <taxon>Spermatophyta</taxon>
        <taxon>Magnoliopsida</taxon>
        <taxon>eudicotyledons</taxon>
        <taxon>Gunneridae</taxon>
        <taxon>Pentapetalae</taxon>
        <taxon>asterids</taxon>
        <taxon>lamiids</taxon>
        <taxon>Lamiales</taxon>
        <taxon>Orobanchaceae</taxon>
        <taxon>Pedicularideae</taxon>
        <taxon>Castillejinae</taxon>
        <taxon>Castilleja</taxon>
    </lineage>
</organism>
<evidence type="ECO:0000256" key="1">
    <source>
        <dbReference type="SAM" id="MobiDB-lite"/>
    </source>
</evidence>
<proteinExistence type="predicted"/>
<feature type="region of interest" description="Disordered" evidence="1">
    <location>
        <begin position="41"/>
        <end position="78"/>
    </location>
</feature>
<evidence type="ECO:0000313" key="3">
    <source>
        <dbReference type="Proteomes" id="UP001632038"/>
    </source>
</evidence>
<name>A0ABD3EKY9_9LAMI</name>
<sequence length="115" mass="12628">MNTDGFDTSQALKGGGQTTTVITTEALERLLKFHLQPEPVKEGVNERATPDFSRNTNAPYSLADPIHSDPTQGGQDIRTKKIIVRGTERGGLYYVDDISSKWSVLMVSSQNKSCL</sequence>
<protein>
    <submittedName>
        <fullName evidence="2">Uncharacterized protein</fullName>
    </submittedName>
</protein>